<feature type="signal peptide" evidence="11">
    <location>
        <begin position="1"/>
        <end position="21"/>
    </location>
</feature>
<evidence type="ECO:0000313" key="13">
    <source>
        <dbReference type="EMBL" id="OEE33262.1"/>
    </source>
</evidence>
<dbReference type="SUPFAM" id="SSF103088">
    <property type="entry name" value="OmpA-like"/>
    <property type="match status" value="1"/>
</dbReference>
<evidence type="ECO:0000256" key="7">
    <source>
        <dbReference type="ARBA" id="ARBA00023114"/>
    </source>
</evidence>
<dbReference type="InterPro" id="IPR011250">
    <property type="entry name" value="OMP/PagP_B-barrel"/>
</dbReference>
<dbReference type="Gene3D" id="3.30.1330.60">
    <property type="entry name" value="OmpA-like domain"/>
    <property type="match status" value="1"/>
</dbReference>
<dbReference type="RefSeq" id="WP_017037888.1">
    <property type="nucleotide sequence ID" value="NZ_AJYQ02000105.1"/>
</dbReference>
<dbReference type="EMBL" id="AJYQ02000105">
    <property type="protein sequence ID" value="OEE33262.1"/>
    <property type="molecule type" value="Genomic_DNA"/>
</dbReference>
<reference evidence="13 14" key="1">
    <citation type="journal article" date="2012" name="Science">
        <title>Ecological populations of bacteria act as socially cohesive units of antibiotic production and resistance.</title>
        <authorList>
            <person name="Cordero O.X."/>
            <person name="Wildschutte H."/>
            <person name="Kirkup B."/>
            <person name="Proehl S."/>
            <person name="Ngo L."/>
            <person name="Hussain F."/>
            <person name="Le Roux F."/>
            <person name="Mincer T."/>
            <person name="Polz M.F."/>
        </authorList>
    </citation>
    <scope>NUCLEOTIDE SEQUENCE [LARGE SCALE GENOMIC DNA]</scope>
    <source>
        <strain evidence="13 14">ZF-129</strain>
    </source>
</reference>
<keyword evidence="11" id="KW-0732">Signal</keyword>
<evidence type="ECO:0000259" key="12">
    <source>
        <dbReference type="PROSITE" id="PS51123"/>
    </source>
</evidence>
<dbReference type="InterPro" id="IPR006690">
    <property type="entry name" value="OMPA-like_CS"/>
</dbReference>
<keyword evidence="4" id="KW-1134">Transmembrane beta strand</keyword>
<sequence>MKNRIVAIVITSTFLSVSSSALSNTYIGAKAGKSWLNQTCLSISNCNDEDKAFGMIIGYDVWETLSIEVGYDELGKLSTSDLPQQRMVAYTVAPKLNLAISDLFFLYTKLGVGIVHYGKEDDYSYLGAAGLEVLSNDNISVRIEYQHLSHINHDAFVPSGNSLTLGLVYNFGGKHEASQYISVQHKPSKTIDKASEPIIPTRRIITKETFKTYSLNANNFKSDSAILTEEIKHSLVEISNILNSYKQAKVRLVGHTDSTGSQRYNQLISEQRADSVANELIALGVDVNQILIIGSGENNPVATNATQIGRSSNRRVEVTILEFDYQTKN</sequence>
<keyword evidence="9" id="KW-0998">Cell outer membrane</keyword>
<dbReference type="GO" id="GO:0015288">
    <property type="term" value="F:porin activity"/>
    <property type="evidence" value="ECO:0007669"/>
    <property type="project" value="UniProtKB-KW"/>
</dbReference>
<dbReference type="InterPro" id="IPR000498">
    <property type="entry name" value="OmpA-like_TM_dom"/>
</dbReference>
<dbReference type="GO" id="GO:0006811">
    <property type="term" value="P:monoatomic ion transport"/>
    <property type="evidence" value="ECO:0007669"/>
    <property type="project" value="UniProtKB-KW"/>
</dbReference>
<feature type="domain" description="OmpA-like" evidence="12">
    <location>
        <begin position="208"/>
        <end position="324"/>
    </location>
</feature>
<feature type="chain" id="PRO_5009171512" description="OmpA-like domain-containing protein" evidence="11">
    <location>
        <begin position="22"/>
        <end position="329"/>
    </location>
</feature>
<evidence type="ECO:0000256" key="6">
    <source>
        <dbReference type="ARBA" id="ARBA00023065"/>
    </source>
</evidence>
<comment type="caution">
    <text evidence="13">The sequence shown here is derived from an EMBL/GenBank/DDBJ whole genome shotgun (WGS) entry which is preliminary data.</text>
</comment>
<proteinExistence type="inferred from homology"/>
<gene>
    <name evidence="13" type="ORF">A1QO_09930</name>
</gene>
<evidence type="ECO:0000313" key="14">
    <source>
        <dbReference type="Proteomes" id="UP000094741"/>
    </source>
</evidence>
<dbReference type="GO" id="GO:0009279">
    <property type="term" value="C:cell outer membrane"/>
    <property type="evidence" value="ECO:0007669"/>
    <property type="project" value="UniProtKB-SubCell"/>
</dbReference>
<evidence type="ECO:0000256" key="11">
    <source>
        <dbReference type="SAM" id="SignalP"/>
    </source>
</evidence>
<dbReference type="InterPro" id="IPR006665">
    <property type="entry name" value="OmpA-like"/>
</dbReference>
<keyword evidence="6" id="KW-0406">Ion transport</keyword>
<dbReference type="SUPFAM" id="SSF56925">
    <property type="entry name" value="OMPA-like"/>
    <property type="match status" value="1"/>
</dbReference>
<dbReference type="Gene3D" id="2.40.160.20">
    <property type="match status" value="1"/>
</dbReference>
<dbReference type="STRING" id="1187848.A1QO_09930"/>
<dbReference type="InterPro" id="IPR006664">
    <property type="entry name" value="OMP_bac"/>
</dbReference>
<dbReference type="Pfam" id="PF00691">
    <property type="entry name" value="OmpA"/>
    <property type="match status" value="1"/>
</dbReference>
<comment type="subcellular location">
    <subcellularLocation>
        <location evidence="1">Cell outer membrane</location>
        <topology evidence="1">Multi-pass membrane protein</topology>
    </subcellularLocation>
</comment>
<evidence type="ECO:0000256" key="1">
    <source>
        <dbReference type="ARBA" id="ARBA00004571"/>
    </source>
</evidence>
<dbReference type="PANTHER" id="PTHR30329">
    <property type="entry name" value="STATOR ELEMENT OF FLAGELLAR MOTOR COMPLEX"/>
    <property type="match status" value="1"/>
</dbReference>
<dbReference type="PROSITE" id="PS01068">
    <property type="entry name" value="OMPA_1"/>
    <property type="match status" value="1"/>
</dbReference>
<dbReference type="eggNOG" id="COG3637">
    <property type="taxonomic scope" value="Bacteria"/>
</dbReference>
<dbReference type="GO" id="GO:0046930">
    <property type="term" value="C:pore complex"/>
    <property type="evidence" value="ECO:0007669"/>
    <property type="project" value="UniProtKB-KW"/>
</dbReference>
<dbReference type="AlphaFoldDB" id="A0A1E5BDN9"/>
<dbReference type="InterPro" id="IPR036737">
    <property type="entry name" value="OmpA-like_sf"/>
</dbReference>
<evidence type="ECO:0000256" key="9">
    <source>
        <dbReference type="ARBA" id="ARBA00023237"/>
    </source>
</evidence>
<dbReference type="Pfam" id="PF01389">
    <property type="entry name" value="OmpA_membrane"/>
    <property type="match status" value="1"/>
</dbReference>
<dbReference type="eggNOG" id="COG2885">
    <property type="taxonomic scope" value="Bacteria"/>
</dbReference>
<comment type="similarity">
    <text evidence="2">Belongs to the outer membrane OOP (TC 1.B.6) superfamily. OmpA family.</text>
</comment>
<keyword evidence="3" id="KW-0813">Transport</keyword>
<evidence type="ECO:0000256" key="4">
    <source>
        <dbReference type="ARBA" id="ARBA00022452"/>
    </source>
</evidence>
<evidence type="ECO:0000256" key="2">
    <source>
        <dbReference type="ARBA" id="ARBA00005710"/>
    </source>
</evidence>
<organism evidence="13 14">
    <name type="scientific">Vibrio genomosp. F10 str. ZF-129</name>
    <dbReference type="NCBI Taxonomy" id="1187848"/>
    <lineage>
        <taxon>Bacteria</taxon>
        <taxon>Pseudomonadati</taxon>
        <taxon>Pseudomonadota</taxon>
        <taxon>Gammaproteobacteria</taxon>
        <taxon>Vibrionales</taxon>
        <taxon>Vibrionaceae</taxon>
        <taxon>Vibrio</taxon>
    </lineage>
</organism>
<evidence type="ECO:0000256" key="5">
    <source>
        <dbReference type="ARBA" id="ARBA00022692"/>
    </source>
</evidence>
<accession>A0A1E5BDN9</accession>
<protein>
    <recommendedName>
        <fullName evidence="12">OmpA-like domain-containing protein</fullName>
    </recommendedName>
</protein>
<dbReference type="CDD" id="cd07185">
    <property type="entry name" value="OmpA_C-like"/>
    <property type="match status" value="1"/>
</dbReference>
<dbReference type="PROSITE" id="PS51123">
    <property type="entry name" value="OMPA_2"/>
    <property type="match status" value="1"/>
</dbReference>
<dbReference type="Proteomes" id="UP000094741">
    <property type="component" value="Unassembled WGS sequence"/>
</dbReference>
<evidence type="ECO:0000256" key="8">
    <source>
        <dbReference type="ARBA" id="ARBA00023136"/>
    </source>
</evidence>
<dbReference type="OrthoDB" id="9782229at2"/>
<dbReference type="InterPro" id="IPR050330">
    <property type="entry name" value="Bact_OuterMem_StrucFunc"/>
</dbReference>
<dbReference type="PANTHER" id="PTHR30329:SF21">
    <property type="entry name" value="LIPOPROTEIN YIAD-RELATED"/>
    <property type="match status" value="1"/>
</dbReference>
<name>A0A1E5BDN9_9VIBR</name>
<keyword evidence="5" id="KW-0812">Transmembrane</keyword>
<keyword evidence="7" id="KW-0626">Porin</keyword>
<keyword evidence="8 10" id="KW-0472">Membrane</keyword>
<dbReference type="PRINTS" id="PR01021">
    <property type="entry name" value="OMPADOMAIN"/>
</dbReference>
<evidence type="ECO:0000256" key="3">
    <source>
        <dbReference type="ARBA" id="ARBA00022448"/>
    </source>
</evidence>
<evidence type="ECO:0000256" key="10">
    <source>
        <dbReference type="PROSITE-ProRule" id="PRU00473"/>
    </source>
</evidence>